<dbReference type="GO" id="GO:0005634">
    <property type="term" value="C:nucleus"/>
    <property type="evidence" value="ECO:0007669"/>
    <property type="project" value="UniProtKB-SubCell"/>
</dbReference>
<evidence type="ECO:0000256" key="2">
    <source>
        <dbReference type="ARBA" id="ARBA00023015"/>
    </source>
</evidence>
<feature type="region of interest" description="Disordered" evidence="4">
    <location>
        <begin position="119"/>
        <end position="138"/>
    </location>
</feature>
<evidence type="ECO:0008006" key="7">
    <source>
        <dbReference type="Google" id="ProtNLM"/>
    </source>
</evidence>
<feature type="compositionally biased region" description="Low complexity" evidence="4">
    <location>
        <begin position="64"/>
        <end position="90"/>
    </location>
</feature>
<dbReference type="InterPro" id="IPR036955">
    <property type="entry name" value="AP2/ERF_dom_sf"/>
</dbReference>
<protein>
    <recommendedName>
        <fullName evidence="7">AP2/ERF domain-containing protein</fullName>
    </recommendedName>
</protein>
<dbReference type="AlphaFoldDB" id="A0A830H7T7"/>
<evidence type="ECO:0000256" key="3">
    <source>
        <dbReference type="ARBA" id="ARBA00023163"/>
    </source>
</evidence>
<dbReference type="Proteomes" id="UP000660262">
    <property type="component" value="Unassembled WGS sequence"/>
</dbReference>
<dbReference type="GO" id="GO:0003677">
    <property type="term" value="F:DNA binding"/>
    <property type="evidence" value="ECO:0007669"/>
    <property type="project" value="InterPro"/>
</dbReference>
<dbReference type="InterPro" id="IPR016177">
    <property type="entry name" value="DNA-bd_dom_sf"/>
</dbReference>
<reference evidence="5" key="1">
    <citation type="submission" date="2020-10" db="EMBL/GenBank/DDBJ databases">
        <title>Unveiling of a novel bifunctional photoreceptor, Dualchrome1, isolated from a cosmopolitan green alga.</title>
        <authorList>
            <person name="Suzuki S."/>
            <person name="Kawachi M."/>
        </authorList>
    </citation>
    <scope>NUCLEOTIDE SEQUENCE</scope>
    <source>
        <strain evidence="5">NIES 2893</strain>
    </source>
</reference>
<name>A0A830H7T7_9CHLO</name>
<evidence type="ECO:0000313" key="5">
    <source>
        <dbReference type="EMBL" id="GHP01741.1"/>
    </source>
</evidence>
<evidence type="ECO:0000313" key="6">
    <source>
        <dbReference type="Proteomes" id="UP000660262"/>
    </source>
</evidence>
<dbReference type="Gene3D" id="3.30.730.10">
    <property type="entry name" value="AP2/ERF domain"/>
    <property type="match status" value="1"/>
</dbReference>
<proteinExistence type="predicted"/>
<evidence type="ECO:0000256" key="1">
    <source>
        <dbReference type="ARBA" id="ARBA00004123"/>
    </source>
</evidence>
<keyword evidence="3" id="KW-0804">Transcription</keyword>
<feature type="region of interest" description="Disordered" evidence="4">
    <location>
        <begin position="60"/>
        <end position="90"/>
    </location>
</feature>
<accession>A0A830H7T7</accession>
<dbReference type="GO" id="GO:0003700">
    <property type="term" value="F:DNA-binding transcription factor activity"/>
    <property type="evidence" value="ECO:0007669"/>
    <property type="project" value="InterPro"/>
</dbReference>
<comment type="caution">
    <text evidence="5">The sequence shown here is derived from an EMBL/GenBank/DDBJ whole genome shotgun (WGS) entry which is preliminary data.</text>
</comment>
<dbReference type="EMBL" id="BNJQ01000002">
    <property type="protein sequence ID" value="GHP01741.1"/>
    <property type="molecule type" value="Genomic_DNA"/>
</dbReference>
<dbReference type="SUPFAM" id="SSF54171">
    <property type="entry name" value="DNA-binding domain"/>
    <property type="match status" value="1"/>
</dbReference>
<sequence length="138" mass="15417">MPRGVWKEHNRNRFKSRIWLPDRRRNILIGSSFMNCEDAGLAYDAASIFVRGIPVNNSAEVYKTPSSSASSSAPQHHATQQSTTISPTTSTSIWDQIQGMASIDDVCLALRSPESELNKKLQHALREHHTTKAQKEEG</sequence>
<evidence type="ECO:0000256" key="4">
    <source>
        <dbReference type="SAM" id="MobiDB-lite"/>
    </source>
</evidence>
<keyword evidence="6" id="KW-1185">Reference proteome</keyword>
<gene>
    <name evidence="5" type="ORF">PPROV_000049800</name>
</gene>
<organism evidence="5 6">
    <name type="scientific">Pycnococcus provasolii</name>
    <dbReference type="NCBI Taxonomy" id="41880"/>
    <lineage>
        <taxon>Eukaryota</taxon>
        <taxon>Viridiplantae</taxon>
        <taxon>Chlorophyta</taxon>
        <taxon>Pseudoscourfieldiophyceae</taxon>
        <taxon>Pseudoscourfieldiales</taxon>
        <taxon>Pycnococcaceae</taxon>
        <taxon>Pycnococcus</taxon>
    </lineage>
</organism>
<keyword evidence="2" id="KW-0805">Transcription regulation</keyword>
<comment type="subcellular location">
    <subcellularLocation>
        <location evidence="1">Nucleus</location>
    </subcellularLocation>
</comment>